<evidence type="ECO:0000313" key="1">
    <source>
        <dbReference type="EMBL" id="GFY79889.1"/>
    </source>
</evidence>
<organism evidence="1 2">
    <name type="scientific">Trichonephila inaurata madagascariensis</name>
    <dbReference type="NCBI Taxonomy" id="2747483"/>
    <lineage>
        <taxon>Eukaryota</taxon>
        <taxon>Metazoa</taxon>
        <taxon>Ecdysozoa</taxon>
        <taxon>Arthropoda</taxon>
        <taxon>Chelicerata</taxon>
        <taxon>Arachnida</taxon>
        <taxon>Araneae</taxon>
        <taxon>Araneomorphae</taxon>
        <taxon>Entelegynae</taxon>
        <taxon>Araneoidea</taxon>
        <taxon>Nephilidae</taxon>
        <taxon>Trichonephila</taxon>
        <taxon>Trichonephila inaurata</taxon>
    </lineage>
</organism>
<comment type="caution">
    <text evidence="1">The sequence shown here is derived from an EMBL/GenBank/DDBJ whole genome shotgun (WGS) entry which is preliminary data.</text>
</comment>
<gene>
    <name evidence="1" type="ORF">TNIN_55411</name>
</gene>
<dbReference type="Proteomes" id="UP000886998">
    <property type="component" value="Unassembled WGS sequence"/>
</dbReference>
<keyword evidence="2" id="KW-1185">Reference proteome</keyword>
<dbReference type="AlphaFoldDB" id="A0A8X6YZP1"/>
<name>A0A8X6YZP1_9ARAC</name>
<accession>A0A8X6YZP1</accession>
<proteinExistence type="predicted"/>
<evidence type="ECO:0000313" key="2">
    <source>
        <dbReference type="Proteomes" id="UP000886998"/>
    </source>
</evidence>
<dbReference type="OrthoDB" id="7614088at2759"/>
<sequence length="87" mass="9777">MEKTKFTGTGFKKLVGEVRVKTVEKRKTRFCIIDAQSVKKTDTAEEKGYDTVPFHQPPLPSGFSLLLTSSLFPQLLGVWSQSVMVRT</sequence>
<dbReference type="EMBL" id="BMAV01023781">
    <property type="protein sequence ID" value="GFY79889.1"/>
    <property type="molecule type" value="Genomic_DNA"/>
</dbReference>
<reference evidence="1" key="1">
    <citation type="submission" date="2020-08" db="EMBL/GenBank/DDBJ databases">
        <title>Multicomponent nature underlies the extraordinary mechanical properties of spider dragline silk.</title>
        <authorList>
            <person name="Kono N."/>
            <person name="Nakamura H."/>
            <person name="Mori M."/>
            <person name="Yoshida Y."/>
            <person name="Ohtoshi R."/>
            <person name="Malay A.D."/>
            <person name="Moran D.A.P."/>
            <person name="Tomita M."/>
            <person name="Numata K."/>
            <person name="Arakawa K."/>
        </authorList>
    </citation>
    <scope>NUCLEOTIDE SEQUENCE</scope>
</reference>
<protein>
    <submittedName>
        <fullName evidence="1">Uncharacterized protein</fullName>
    </submittedName>
</protein>